<evidence type="ECO:0000256" key="4">
    <source>
        <dbReference type="PIRSR" id="PIRSR606225-1"/>
    </source>
</evidence>
<dbReference type="EC" id="5.4.99.-" evidence="5"/>
<dbReference type="GO" id="GO:0140098">
    <property type="term" value="F:catalytic activity, acting on RNA"/>
    <property type="evidence" value="ECO:0007669"/>
    <property type="project" value="UniProtKB-ARBA"/>
</dbReference>
<dbReference type="PROSITE" id="PS01129">
    <property type="entry name" value="PSI_RLU"/>
    <property type="match status" value="1"/>
</dbReference>
<comment type="caution">
    <text evidence="7">The sequence shown here is derived from an EMBL/GenBank/DDBJ whole genome shotgun (WGS) entry which is preliminary data.</text>
</comment>
<feature type="domain" description="Pseudouridine synthase RsuA/RluA-like" evidence="6">
    <location>
        <begin position="93"/>
        <end position="245"/>
    </location>
</feature>
<dbReference type="InterPro" id="IPR050188">
    <property type="entry name" value="RluA_PseudoU_synthase"/>
</dbReference>
<keyword evidence="3 5" id="KW-0413">Isomerase</keyword>
<feature type="active site" evidence="4">
    <location>
        <position position="140"/>
    </location>
</feature>
<reference evidence="7 8" key="1">
    <citation type="submission" date="2018-10" db="EMBL/GenBank/DDBJ databases">
        <title>Falsibacillus sp. genome draft.</title>
        <authorList>
            <person name="Shi S."/>
        </authorList>
    </citation>
    <scope>NUCLEOTIDE SEQUENCE [LARGE SCALE GENOMIC DNA]</scope>
    <source>
        <strain evidence="7 8">GY 10110</strain>
    </source>
</reference>
<evidence type="ECO:0000259" key="6">
    <source>
        <dbReference type="Pfam" id="PF00849"/>
    </source>
</evidence>
<dbReference type="PANTHER" id="PTHR21600">
    <property type="entry name" value="MITOCHONDRIAL RNA PSEUDOURIDINE SYNTHASE"/>
    <property type="match status" value="1"/>
</dbReference>
<proteinExistence type="inferred from homology"/>
<dbReference type="GO" id="GO:0000455">
    <property type="term" value="P:enzyme-directed rRNA pseudouridine synthesis"/>
    <property type="evidence" value="ECO:0007669"/>
    <property type="project" value="TreeGrafter"/>
</dbReference>
<evidence type="ECO:0000256" key="2">
    <source>
        <dbReference type="ARBA" id="ARBA00010876"/>
    </source>
</evidence>
<evidence type="ECO:0000256" key="1">
    <source>
        <dbReference type="ARBA" id="ARBA00000073"/>
    </source>
</evidence>
<gene>
    <name evidence="7" type="ORF">D9X91_04350</name>
</gene>
<organism evidence="7 8">
    <name type="scientific">Falsibacillus albus</name>
    <dbReference type="NCBI Taxonomy" id="2478915"/>
    <lineage>
        <taxon>Bacteria</taxon>
        <taxon>Bacillati</taxon>
        <taxon>Bacillota</taxon>
        <taxon>Bacilli</taxon>
        <taxon>Bacillales</taxon>
        <taxon>Bacillaceae</taxon>
        <taxon>Falsibacillus</taxon>
    </lineage>
</organism>
<comment type="catalytic activity">
    <reaction evidence="1 5">
        <text>a uridine in RNA = a pseudouridine in RNA</text>
        <dbReference type="Rhea" id="RHEA:48348"/>
        <dbReference type="Rhea" id="RHEA-COMP:12068"/>
        <dbReference type="Rhea" id="RHEA-COMP:12069"/>
        <dbReference type="ChEBI" id="CHEBI:65314"/>
        <dbReference type="ChEBI" id="CHEBI:65315"/>
    </reaction>
</comment>
<dbReference type="InterPro" id="IPR006224">
    <property type="entry name" value="PsdUridine_synth_RluA-like_CS"/>
</dbReference>
<dbReference type="RefSeq" id="WP_121679339.1">
    <property type="nucleotide sequence ID" value="NZ_RCVZ01000002.1"/>
</dbReference>
<name>A0A3L7K537_9BACI</name>
<dbReference type="OrthoDB" id="9807829at2"/>
<accession>A0A3L7K537</accession>
<dbReference type="InterPro" id="IPR020103">
    <property type="entry name" value="PsdUridine_synth_cat_dom_sf"/>
</dbReference>
<comment type="similarity">
    <text evidence="2 5">Belongs to the pseudouridine synthase RluA family.</text>
</comment>
<dbReference type="SUPFAM" id="SSF55120">
    <property type="entry name" value="Pseudouridine synthase"/>
    <property type="match status" value="1"/>
</dbReference>
<evidence type="ECO:0000313" key="7">
    <source>
        <dbReference type="EMBL" id="RLQ97389.1"/>
    </source>
</evidence>
<dbReference type="Gene3D" id="3.30.2350.10">
    <property type="entry name" value="Pseudouridine synthase"/>
    <property type="match status" value="1"/>
</dbReference>
<dbReference type="InterPro" id="IPR006225">
    <property type="entry name" value="PsdUridine_synth_RluC/D"/>
</dbReference>
<evidence type="ECO:0000256" key="5">
    <source>
        <dbReference type="RuleBase" id="RU362028"/>
    </source>
</evidence>
<dbReference type="Pfam" id="PF00849">
    <property type="entry name" value="PseudoU_synth_2"/>
    <property type="match status" value="1"/>
</dbReference>
<dbReference type="EMBL" id="RCVZ01000002">
    <property type="protein sequence ID" value="RLQ97389.1"/>
    <property type="molecule type" value="Genomic_DNA"/>
</dbReference>
<dbReference type="GO" id="GO:0009982">
    <property type="term" value="F:pseudouridine synthase activity"/>
    <property type="evidence" value="ECO:0007669"/>
    <property type="project" value="InterPro"/>
</dbReference>
<dbReference type="Proteomes" id="UP000276770">
    <property type="component" value="Unassembled WGS sequence"/>
</dbReference>
<sequence length="305" mass="34881">MIISKKGPVLELHTPKKWEQHNLDNILRNIWKAPKKWIHKMRMEKKITINHSPPDWNSPLKAGDIIQIHLFVDEQYGVIPHYHPLEILYEDNHLLVVNKPANMDTHPNEPGQTNTLANAVASYFQQNGEQIKVRHVHRLDRDTTGAVLFAKNDLSGAILDRMLEERRIKRTYWALADGVLKVKKGTINKAIGKDRHHPTRRRVSPGGQPAVTHYKVLKSFPKAEITLVECTLDTGRTHQIRVHLSDMGFPLCGDKLYGGSSRFARQALHARYLDLPHPLSGEPIHCTAPFLDEPPIFEKWVPEGK</sequence>
<dbReference type="PANTHER" id="PTHR21600:SF71">
    <property type="entry name" value="PSEUDOURIDINE SYNTHASE"/>
    <property type="match status" value="1"/>
</dbReference>
<dbReference type="FunFam" id="3.30.2350.10:FF:000005">
    <property type="entry name" value="Pseudouridine synthase"/>
    <property type="match status" value="1"/>
</dbReference>
<comment type="function">
    <text evidence="5">Responsible for synthesis of pseudouridine from uracil.</text>
</comment>
<dbReference type="InterPro" id="IPR006145">
    <property type="entry name" value="PsdUridine_synth_RsuA/RluA"/>
</dbReference>
<evidence type="ECO:0000313" key="8">
    <source>
        <dbReference type="Proteomes" id="UP000276770"/>
    </source>
</evidence>
<evidence type="ECO:0000256" key="3">
    <source>
        <dbReference type="ARBA" id="ARBA00023235"/>
    </source>
</evidence>
<keyword evidence="8" id="KW-1185">Reference proteome</keyword>
<dbReference type="GO" id="GO:0003723">
    <property type="term" value="F:RNA binding"/>
    <property type="evidence" value="ECO:0007669"/>
    <property type="project" value="InterPro"/>
</dbReference>
<protein>
    <recommendedName>
        <fullName evidence="5">Pseudouridine synthase</fullName>
        <ecNumber evidence="5">5.4.99.-</ecNumber>
    </recommendedName>
</protein>
<dbReference type="CDD" id="cd02869">
    <property type="entry name" value="PseudoU_synth_RluA_like"/>
    <property type="match status" value="1"/>
</dbReference>
<dbReference type="AlphaFoldDB" id="A0A3L7K537"/>
<dbReference type="NCBIfam" id="TIGR00005">
    <property type="entry name" value="rluA_subfam"/>
    <property type="match status" value="1"/>
</dbReference>